<dbReference type="STRING" id="194197.BWD09_05395"/>
<reference evidence="2" key="1">
    <citation type="submission" date="2017-01" db="EMBL/GenBank/DDBJ databases">
        <authorList>
            <person name="Wolfgang W.J."/>
            <person name="Cole J."/>
            <person name="Wroblewski D."/>
            <person name="Mcginnis J."/>
            <person name="Musser K.A."/>
        </authorList>
    </citation>
    <scope>NUCLEOTIDE SEQUENCE [LARGE SCALE GENOMIC DNA]</scope>
    <source>
        <strain evidence="2">DSM 19151</strain>
    </source>
</reference>
<dbReference type="Proteomes" id="UP000193118">
    <property type="component" value="Unassembled WGS sequence"/>
</dbReference>
<proteinExistence type="predicted"/>
<dbReference type="RefSeq" id="WP_085365686.1">
    <property type="nucleotide sequence ID" value="NZ_CAUJPZ010000060.1"/>
</dbReference>
<dbReference type="GeneID" id="94580170"/>
<dbReference type="EMBL" id="MTBO01000010">
    <property type="protein sequence ID" value="OSI17430.1"/>
    <property type="molecule type" value="Genomic_DNA"/>
</dbReference>
<sequence>MKKKLFVSMVLLFSAGCDLGFPRIYVNYDHLPEGEIKEFIIKTFPNDLESNELGNLIQLHLSGNNSAENIRNAASRIGMICQTEKDFCEYNGYIRTRATGGYSGSGRAKHIYRIIIFPNAGVNSLRVDEKIVEDTEKGT</sequence>
<comment type="caution">
    <text evidence="1">The sequence shown here is derived from an EMBL/GenBank/DDBJ whole genome shotgun (WGS) entry which is preliminary data.</text>
</comment>
<accession>A0A1X3DC01</accession>
<organism evidence="1 2">
    <name type="scientific">Neisseria dentiae</name>
    <dbReference type="NCBI Taxonomy" id="194197"/>
    <lineage>
        <taxon>Bacteria</taxon>
        <taxon>Pseudomonadati</taxon>
        <taxon>Pseudomonadota</taxon>
        <taxon>Betaproteobacteria</taxon>
        <taxon>Neisseriales</taxon>
        <taxon>Neisseriaceae</taxon>
        <taxon>Neisseria</taxon>
    </lineage>
</organism>
<dbReference type="PROSITE" id="PS51257">
    <property type="entry name" value="PROKAR_LIPOPROTEIN"/>
    <property type="match status" value="1"/>
</dbReference>
<name>A0A1X3DC01_9NEIS</name>
<dbReference type="AlphaFoldDB" id="A0A1X3DC01"/>
<dbReference type="OrthoDB" id="8607016at2"/>
<evidence type="ECO:0000313" key="1">
    <source>
        <dbReference type="EMBL" id="OSI17430.1"/>
    </source>
</evidence>
<protein>
    <recommendedName>
        <fullName evidence="3">Lipoprotein</fullName>
    </recommendedName>
</protein>
<evidence type="ECO:0008006" key="3">
    <source>
        <dbReference type="Google" id="ProtNLM"/>
    </source>
</evidence>
<gene>
    <name evidence="1" type="ORF">BWD09_05395</name>
</gene>
<keyword evidence="2" id="KW-1185">Reference proteome</keyword>
<evidence type="ECO:0000313" key="2">
    <source>
        <dbReference type="Proteomes" id="UP000193118"/>
    </source>
</evidence>